<evidence type="ECO:0000313" key="2">
    <source>
        <dbReference type="EMBL" id="QNN49107.1"/>
    </source>
</evidence>
<name>A0A7G9R0I2_9MICO</name>
<sequence>MTLRRRLVVAVAVLAVLSVLTGVVVVLVQRAFLVSRLDAELEALAGSPRAMMLASQRPGAAWRRPHSARSTSAGCRRAAS</sequence>
<dbReference type="Proteomes" id="UP000515976">
    <property type="component" value="Chromosome"/>
</dbReference>
<dbReference type="KEGG" id="pei:H9L10_12840"/>
<dbReference type="RefSeq" id="WP_187566637.1">
    <property type="nucleotide sequence ID" value="NZ_CP060712.1"/>
</dbReference>
<gene>
    <name evidence="2" type="ORF">H9L10_12840</name>
</gene>
<reference evidence="2 3" key="1">
    <citation type="submission" date="2020-08" db="EMBL/GenBank/DDBJ databases">
        <title>Genome sequence of Phycicoccus endophyticus JCM 31784T.</title>
        <authorList>
            <person name="Hyun D.-W."/>
            <person name="Bae J.-W."/>
        </authorList>
    </citation>
    <scope>NUCLEOTIDE SEQUENCE [LARGE SCALE GENOMIC DNA]</scope>
    <source>
        <strain evidence="2 3">JCM 31784</strain>
    </source>
</reference>
<evidence type="ECO:0000313" key="3">
    <source>
        <dbReference type="Proteomes" id="UP000515976"/>
    </source>
</evidence>
<feature type="region of interest" description="Disordered" evidence="1">
    <location>
        <begin position="57"/>
        <end position="80"/>
    </location>
</feature>
<dbReference type="EMBL" id="CP060712">
    <property type="protein sequence ID" value="QNN49107.1"/>
    <property type="molecule type" value="Genomic_DNA"/>
</dbReference>
<evidence type="ECO:0000256" key="1">
    <source>
        <dbReference type="SAM" id="MobiDB-lite"/>
    </source>
</evidence>
<proteinExistence type="predicted"/>
<dbReference type="AlphaFoldDB" id="A0A7G9R0I2"/>
<protein>
    <submittedName>
        <fullName evidence="2">Uncharacterized protein</fullName>
    </submittedName>
</protein>
<accession>A0A7G9R0I2</accession>
<keyword evidence="3" id="KW-1185">Reference proteome</keyword>
<organism evidence="2 3">
    <name type="scientific">Phycicoccus endophyticus</name>
    <dbReference type="NCBI Taxonomy" id="1690220"/>
    <lineage>
        <taxon>Bacteria</taxon>
        <taxon>Bacillati</taxon>
        <taxon>Actinomycetota</taxon>
        <taxon>Actinomycetes</taxon>
        <taxon>Micrococcales</taxon>
        <taxon>Intrasporangiaceae</taxon>
        <taxon>Phycicoccus</taxon>
    </lineage>
</organism>